<reference evidence="1" key="2">
    <citation type="journal article" date="2015" name="Fish Shellfish Immunol.">
        <title>Early steps in the European eel (Anguilla anguilla)-Vibrio vulnificus interaction in the gills: Role of the RtxA13 toxin.</title>
        <authorList>
            <person name="Callol A."/>
            <person name="Pajuelo D."/>
            <person name="Ebbesson L."/>
            <person name="Teles M."/>
            <person name="MacKenzie S."/>
            <person name="Amaro C."/>
        </authorList>
    </citation>
    <scope>NUCLEOTIDE SEQUENCE</scope>
</reference>
<accession>A0A0E9W5N4</accession>
<dbReference type="EMBL" id="GBXM01023819">
    <property type="protein sequence ID" value="JAH84758.1"/>
    <property type="molecule type" value="Transcribed_RNA"/>
</dbReference>
<protein>
    <submittedName>
        <fullName evidence="1">Uncharacterized protein</fullName>
    </submittedName>
</protein>
<evidence type="ECO:0000313" key="1">
    <source>
        <dbReference type="EMBL" id="JAH84758.1"/>
    </source>
</evidence>
<proteinExistence type="predicted"/>
<dbReference type="AlphaFoldDB" id="A0A0E9W5N4"/>
<organism evidence="1">
    <name type="scientific">Anguilla anguilla</name>
    <name type="common">European freshwater eel</name>
    <name type="synonym">Muraena anguilla</name>
    <dbReference type="NCBI Taxonomy" id="7936"/>
    <lineage>
        <taxon>Eukaryota</taxon>
        <taxon>Metazoa</taxon>
        <taxon>Chordata</taxon>
        <taxon>Craniata</taxon>
        <taxon>Vertebrata</taxon>
        <taxon>Euteleostomi</taxon>
        <taxon>Actinopterygii</taxon>
        <taxon>Neopterygii</taxon>
        <taxon>Teleostei</taxon>
        <taxon>Anguilliformes</taxon>
        <taxon>Anguillidae</taxon>
        <taxon>Anguilla</taxon>
    </lineage>
</organism>
<sequence length="20" mass="2470">MYTYVVLEMTEFWSDGHFLT</sequence>
<name>A0A0E9W5N4_ANGAN</name>
<reference evidence="1" key="1">
    <citation type="submission" date="2014-11" db="EMBL/GenBank/DDBJ databases">
        <authorList>
            <person name="Amaro Gonzalez C."/>
        </authorList>
    </citation>
    <scope>NUCLEOTIDE SEQUENCE</scope>
</reference>